<comment type="caution">
    <text evidence="1">The sequence shown here is derived from an EMBL/GenBank/DDBJ whole genome shotgun (WGS) entry which is preliminary data.</text>
</comment>
<dbReference type="AlphaFoldDB" id="A0A0F9M841"/>
<proteinExistence type="predicted"/>
<accession>A0A0F9M841</accession>
<evidence type="ECO:0000313" key="1">
    <source>
        <dbReference type="EMBL" id="KKN03615.1"/>
    </source>
</evidence>
<gene>
    <name evidence="1" type="ORF">LCGC14_1106030</name>
</gene>
<organism evidence="1">
    <name type="scientific">marine sediment metagenome</name>
    <dbReference type="NCBI Taxonomy" id="412755"/>
    <lineage>
        <taxon>unclassified sequences</taxon>
        <taxon>metagenomes</taxon>
        <taxon>ecological metagenomes</taxon>
    </lineage>
</organism>
<reference evidence="1" key="1">
    <citation type="journal article" date="2015" name="Nature">
        <title>Complex archaea that bridge the gap between prokaryotes and eukaryotes.</title>
        <authorList>
            <person name="Spang A."/>
            <person name="Saw J.H."/>
            <person name="Jorgensen S.L."/>
            <person name="Zaremba-Niedzwiedzka K."/>
            <person name="Martijn J."/>
            <person name="Lind A.E."/>
            <person name="van Eijk R."/>
            <person name="Schleper C."/>
            <person name="Guy L."/>
            <person name="Ettema T.J."/>
        </authorList>
    </citation>
    <scope>NUCLEOTIDE SEQUENCE</scope>
</reference>
<protein>
    <submittedName>
        <fullName evidence="1">Uncharacterized protein</fullName>
    </submittedName>
</protein>
<dbReference type="EMBL" id="LAZR01005016">
    <property type="protein sequence ID" value="KKN03615.1"/>
    <property type="molecule type" value="Genomic_DNA"/>
</dbReference>
<name>A0A0F9M841_9ZZZZ</name>
<sequence>MSTTDIVIFLLAVACVVALAWATDRRLDSLEARMTTYETIRIEAPVTADGGRR</sequence>